<organism evidence="5 6">
    <name type="scientific">Tritrichomonas musculus</name>
    <dbReference type="NCBI Taxonomy" id="1915356"/>
    <lineage>
        <taxon>Eukaryota</taxon>
        <taxon>Metamonada</taxon>
        <taxon>Parabasalia</taxon>
        <taxon>Tritrichomonadida</taxon>
        <taxon>Tritrichomonadidae</taxon>
        <taxon>Tritrichomonas</taxon>
    </lineage>
</organism>
<dbReference type="InterPro" id="IPR020845">
    <property type="entry name" value="AMP-binding_CS"/>
</dbReference>
<name>A0ABR2KDT1_9EUKA</name>
<evidence type="ECO:0000313" key="5">
    <source>
        <dbReference type="EMBL" id="KAK8889008.1"/>
    </source>
</evidence>
<evidence type="ECO:0000256" key="3">
    <source>
        <dbReference type="SAM" id="MobiDB-lite"/>
    </source>
</evidence>
<evidence type="ECO:0000256" key="2">
    <source>
        <dbReference type="ARBA" id="ARBA00022840"/>
    </source>
</evidence>
<keyword evidence="6" id="KW-1185">Reference proteome</keyword>
<keyword evidence="1" id="KW-0547">Nucleotide-binding</keyword>
<feature type="region of interest" description="Disordered" evidence="3">
    <location>
        <begin position="1"/>
        <end position="22"/>
    </location>
</feature>
<dbReference type="EMBL" id="JAPFFF010000005">
    <property type="protein sequence ID" value="KAK8889008.1"/>
    <property type="molecule type" value="Genomic_DNA"/>
</dbReference>
<evidence type="ECO:0000313" key="6">
    <source>
        <dbReference type="Proteomes" id="UP001470230"/>
    </source>
</evidence>
<protein>
    <recommendedName>
        <fullName evidence="4">AMP-dependent synthetase/ligase domain-containing protein</fullName>
    </recommendedName>
</protein>
<accession>A0ABR2KDT1</accession>
<dbReference type="Gene3D" id="3.40.50.12780">
    <property type="entry name" value="N-terminal domain of ligase-like"/>
    <property type="match status" value="1"/>
</dbReference>
<keyword evidence="2" id="KW-0067">ATP-binding</keyword>
<gene>
    <name evidence="5" type="ORF">M9Y10_033750</name>
</gene>
<feature type="domain" description="AMP-dependent synthetase/ligase" evidence="4">
    <location>
        <begin position="83"/>
        <end position="497"/>
    </location>
</feature>
<dbReference type="PANTHER" id="PTHR43272">
    <property type="entry name" value="LONG-CHAIN-FATTY-ACID--COA LIGASE"/>
    <property type="match status" value="1"/>
</dbReference>
<dbReference type="Pfam" id="PF00501">
    <property type="entry name" value="AMP-binding"/>
    <property type="match status" value="1"/>
</dbReference>
<dbReference type="PANTHER" id="PTHR43272:SF33">
    <property type="entry name" value="AMP-BINDING DOMAIN-CONTAINING PROTEIN-RELATED"/>
    <property type="match status" value="1"/>
</dbReference>
<dbReference type="InterPro" id="IPR000873">
    <property type="entry name" value="AMP-dep_synth/lig_dom"/>
</dbReference>
<sequence>METNELGKPHSVIVSDSGNPKESPIFQHNTTIKENGGKLISTFRCLPDAYTASELLKAAVVKYGDCNFVGERRIDKKTGKLSREYYWLTYKEFTNRVKRFAIGLISNLGLKPGDKVGIYSINCPWWQTVAYACFMSSLVPVPIYDTLGPGAAEYIICHSECSLVVVSQEKFDSLKTVLYSLSQPDPTERKYTNHIVKNVLVIGDIEPTSIESNNTTIKVQSCESALVSEDQIDSFNKCCTEPGPDDLAMIMYTSGTTGLPKGCLLTHRNIIAGATGLGCLGCSISTSDTYYSFLPLAHIYALGVEIIMVARGASIGYYSGTVKNMLDDLSILQPTIICGVPRVWNRIVDSMKDKIKKLPSFLQTVINAAMKWKLKRFREEKPYSIVMDSILFRPFLAALGGRVRLIVSGGAPILPDVYDFLATAITPNIVSGYGLTEVSASVSVSEIITSSASDIGAVSLTSQVKLRYVDGFNYDPRGSPMCGEVLVKGPHVFKGYYKDEALTKEVLDDDGWFATGDIGTIASNGSLQIIDRVKQLIKLSQGEYISLSSLTDIYNNTAGIQNIFIYADSHQDSPLAVVIPEKKLIENWNNQGITDIINSKVVKDDILQKLLQTAIKNNLRGFEKIKHVLIDVEEFTVENGLLTPSMKPQWQSLRKKYEAALLALKNEDKV</sequence>
<proteinExistence type="predicted"/>
<dbReference type="Proteomes" id="UP001470230">
    <property type="component" value="Unassembled WGS sequence"/>
</dbReference>
<dbReference type="SUPFAM" id="SSF56801">
    <property type="entry name" value="Acetyl-CoA synthetase-like"/>
    <property type="match status" value="1"/>
</dbReference>
<dbReference type="InterPro" id="IPR042099">
    <property type="entry name" value="ANL_N_sf"/>
</dbReference>
<reference evidence="5 6" key="1">
    <citation type="submission" date="2024-04" db="EMBL/GenBank/DDBJ databases">
        <title>Tritrichomonas musculus Genome.</title>
        <authorList>
            <person name="Alves-Ferreira E."/>
            <person name="Grigg M."/>
            <person name="Lorenzi H."/>
            <person name="Galac M."/>
        </authorList>
    </citation>
    <scope>NUCLEOTIDE SEQUENCE [LARGE SCALE GENOMIC DNA]</scope>
    <source>
        <strain evidence="5 6">EAF2021</strain>
    </source>
</reference>
<dbReference type="PROSITE" id="PS00455">
    <property type="entry name" value="AMP_BINDING"/>
    <property type="match status" value="1"/>
</dbReference>
<comment type="caution">
    <text evidence="5">The sequence shown here is derived from an EMBL/GenBank/DDBJ whole genome shotgun (WGS) entry which is preliminary data.</text>
</comment>
<evidence type="ECO:0000256" key="1">
    <source>
        <dbReference type="ARBA" id="ARBA00022741"/>
    </source>
</evidence>
<evidence type="ECO:0000259" key="4">
    <source>
        <dbReference type="Pfam" id="PF00501"/>
    </source>
</evidence>